<dbReference type="GO" id="GO:0016226">
    <property type="term" value="P:iron-sulfur cluster assembly"/>
    <property type="evidence" value="ECO:0007669"/>
    <property type="project" value="UniProtKB-UniRule"/>
</dbReference>
<evidence type="ECO:0000259" key="2">
    <source>
        <dbReference type="Pfam" id="PF14500"/>
    </source>
</evidence>
<sequence>MATVAEALQKIVNEKTWRLSNLIESQRSSLTSDKAEDRRKALEFLSGVISKLPEKLLLGKEGCVLSLNFVVQCIHQFPFGSEYSLFTTIFSTNHLQELPQNDRLKALQILLNLLEQDREAFLSFNDELILGFIQSSQGEADPRCLMVKDKSVITRDMLVEACEECLLSNQLFGSFTYQLIVEKILDDDVREPFKIEVCSFMSRACSTFSPATLRDQLDDVLGSIRMVAFNPSSKNAGTSMPLPVLKAIEAIISCLSSDKEEGTQSLIELTDNLLENCEPFVLEADLGLTKRALELFEAVARCSKITSGKILEAVFKWLFLLLSGTKVHTITDQQEVVSDSVEWLLRWCKVAIEIGNTDMPLQHYQAFMNVLRDERSLSKTTHFKFAEVGEVNAFIATYSLALFQLYLPLISGSEFDFFCRSLFVDCVKYVGDPNLRSCFLAFVHELAQSKWNFFVTCLSELLSSMSDEESVIAICCASIHDTESMAFAFPHIVSSDIFLSPVRTSFILSNILKVFLTNKSKEALCMNFFESLVTLLCRNYTGKCTTEVASALQDIGLTFSSKTHSKAVLHCADLLKERTAVVEIFYLLFLQCQEVETLQNIILLLGMDEIFCRYRMLLATTIINRASSDPEKAVDYSAISNKINFEENFWWRGRLCKMLLLRNYEGGVCLLQQLFCDLNSALDFRSCRDALCDILDYESRESNPEKSFLLTRKFIIFLVDADDWRSKCHNLLPHLLAFAEGLAPYVLEEFKKLLRILQSLVGSSLDSDVEESVLKALSYHLNTNPQLFDDSFICKATANLKSLVVSGKTTFIEAAFIR</sequence>
<comment type="subunit">
    <text evidence="1">Component of the CIA complex.</text>
</comment>
<dbReference type="Pfam" id="PF14500">
    <property type="entry name" value="MMS19_N"/>
    <property type="match status" value="2"/>
</dbReference>
<protein>
    <recommendedName>
        <fullName evidence="1">MMS19 nucleotide excision repair protein</fullName>
    </recommendedName>
</protein>
<dbReference type="STRING" id="51028.A0A158QAL7"/>
<reference evidence="3 4" key="2">
    <citation type="submission" date="2018-10" db="EMBL/GenBank/DDBJ databases">
        <authorList>
            <consortium name="Pathogen Informatics"/>
        </authorList>
    </citation>
    <scope>NUCLEOTIDE SEQUENCE [LARGE SCALE GENOMIC DNA]</scope>
</reference>
<keyword evidence="4" id="KW-1185">Reference proteome</keyword>
<keyword evidence="1" id="KW-0234">DNA repair</keyword>
<evidence type="ECO:0000313" key="4">
    <source>
        <dbReference type="Proteomes" id="UP000274131"/>
    </source>
</evidence>
<keyword evidence="1" id="KW-0963">Cytoplasm</keyword>
<dbReference type="GO" id="GO:0005819">
    <property type="term" value="C:spindle"/>
    <property type="evidence" value="ECO:0007669"/>
    <property type="project" value="UniProtKB-SubCell"/>
</dbReference>
<comment type="subcellular location">
    <subcellularLocation>
        <location evidence="1">Cytoplasm</location>
        <location evidence="1">Cytoskeleton</location>
        <location evidence="1">Spindle</location>
    </subcellularLocation>
    <subcellularLocation>
        <location evidence="1">Nucleus</location>
    </subcellularLocation>
</comment>
<keyword evidence="1" id="KW-0227">DNA damage</keyword>
<feature type="domain" description="MMS19 N-terminal" evidence="2">
    <location>
        <begin position="148"/>
        <end position="228"/>
    </location>
</feature>
<dbReference type="EMBL" id="UXUI01008158">
    <property type="protein sequence ID" value="VDD90667.1"/>
    <property type="molecule type" value="Genomic_DNA"/>
</dbReference>
<feature type="domain" description="MMS19 N-terminal" evidence="2">
    <location>
        <begin position="24"/>
        <end position="147"/>
    </location>
</feature>
<dbReference type="AlphaFoldDB" id="A0A158QAL7"/>
<dbReference type="PANTHER" id="PTHR12891">
    <property type="entry name" value="DNA REPAIR/TRANSCRIPTION PROTEIN MET18/MMS19"/>
    <property type="match status" value="1"/>
</dbReference>
<organism evidence="5">
    <name type="scientific">Enterobius vermicularis</name>
    <name type="common">Human pinworm</name>
    <dbReference type="NCBI Taxonomy" id="51028"/>
    <lineage>
        <taxon>Eukaryota</taxon>
        <taxon>Metazoa</taxon>
        <taxon>Ecdysozoa</taxon>
        <taxon>Nematoda</taxon>
        <taxon>Chromadorea</taxon>
        <taxon>Rhabditida</taxon>
        <taxon>Spirurina</taxon>
        <taxon>Oxyuridomorpha</taxon>
        <taxon>Oxyuroidea</taxon>
        <taxon>Oxyuridae</taxon>
        <taxon>Enterobius</taxon>
    </lineage>
</organism>
<proteinExistence type="inferred from homology"/>
<dbReference type="InterPro" id="IPR039920">
    <property type="entry name" value="MMS19"/>
</dbReference>
<dbReference type="GO" id="GO:0006281">
    <property type="term" value="P:DNA repair"/>
    <property type="evidence" value="ECO:0007669"/>
    <property type="project" value="UniProtKB-UniRule"/>
</dbReference>
<dbReference type="InterPro" id="IPR029240">
    <property type="entry name" value="MMS19_N"/>
</dbReference>
<dbReference type="GO" id="GO:0005634">
    <property type="term" value="C:nucleus"/>
    <property type="evidence" value="ECO:0007669"/>
    <property type="project" value="UniProtKB-SubCell"/>
</dbReference>
<dbReference type="WBParaSite" id="EVEC_0000581101-mRNA-1">
    <property type="protein sequence ID" value="EVEC_0000581101-mRNA-1"/>
    <property type="gene ID" value="EVEC_0000581101"/>
</dbReference>
<dbReference type="GO" id="GO:0097361">
    <property type="term" value="C:cytosolic [4Fe-4S] assembly targeting complex"/>
    <property type="evidence" value="ECO:0007669"/>
    <property type="project" value="UniProtKB-UniRule"/>
</dbReference>
<name>A0A158QAL7_ENTVE</name>
<dbReference type="Proteomes" id="UP000274131">
    <property type="component" value="Unassembled WGS sequence"/>
</dbReference>
<keyword evidence="1" id="KW-0539">Nucleus</keyword>
<dbReference type="SUPFAM" id="SSF48371">
    <property type="entry name" value="ARM repeat"/>
    <property type="match status" value="1"/>
</dbReference>
<keyword evidence="1" id="KW-0206">Cytoskeleton</keyword>
<dbReference type="OrthoDB" id="342900at2759"/>
<evidence type="ECO:0000313" key="3">
    <source>
        <dbReference type="EMBL" id="VDD90667.1"/>
    </source>
</evidence>
<gene>
    <name evidence="3" type="ORF">EVEC_LOCUS5418</name>
</gene>
<evidence type="ECO:0000313" key="5">
    <source>
        <dbReference type="WBParaSite" id="EVEC_0000581101-mRNA-1"/>
    </source>
</evidence>
<comment type="function">
    <text evidence="1">Key component of the cytosolic iron-sulfur protein assembly (CIA) complex, a multiprotein complex that mediates the incorporation of iron-sulfur cluster into apoproteins specifically involved in DNA metabolism and genomic integrity. In the CIA complex, MMS19 acts as an adapter between early-acting CIA components and a subset of cellular target iron-sulfur proteins.</text>
</comment>
<dbReference type="InterPro" id="IPR016024">
    <property type="entry name" value="ARM-type_fold"/>
</dbReference>
<comment type="similarity">
    <text evidence="1">Belongs to the MET18/MMS19 family.</text>
</comment>
<evidence type="ECO:0000256" key="1">
    <source>
        <dbReference type="RuleBase" id="RU367072"/>
    </source>
</evidence>
<accession>A0A158QAL7</accession>
<dbReference type="GO" id="GO:0051604">
    <property type="term" value="P:protein maturation"/>
    <property type="evidence" value="ECO:0007669"/>
    <property type="project" value="UniProtKB-UniRule"/>
</dbReference>
<dbReference type="PANTHER" id="PTHR12891:SF0">
    <property type="entry name" value="MMS19 NUCLEOTIDE EXCISION REPAIR PROTEIN HOMOLOG"/>
    <property type="match status" value="1"/>
</dbReference>
<reference evidence="5" key="1">
    <citation type="submission" date="2016-04" db="UniProtKB">
        <authorList>
            <consortium name="WormBaseParasite"/>
        </authorList>
    </citation>
    <scope>IDENTIFICATION</scope>
</reference>